<feature type="transmembrane region" description="Helical" evidence="1">
    <location>
        <begin position="235"/>
        <end position="255"/>
    </location>
</feature>
<feature type="transmembrane region" description="Helical" evidence="1">
    <location>
        <begin position="37"/>
        <end position="58"/>
    </location>
</feature>
<feature type="transmembrane region" description="Helical" evidence="1">
    <location>
        <begin position="333"/>
        <end position="351"/>
    </location>
</feature>
<evidence type="ECO:0008006" key="4">
    <source>
        <dbReference type="Google" id="ProtNLM"/>
    </source>
</evidence>
<evidence type="ECO:0000313" key="3">
    <source>
        <dbReference type="Proteomes" id="UP000218615"/>
    </source>
</evidence>
<keyword evidence="1" id="KW-0812">Transmembrane</keyword>
<feature type="transmembrane region" description="Helical" evidence="1">
    <location>
        <begin position="449"/>
        <end position="467"/>
    </location>
</feature>
<keyword evidence="1" id="KW-1133">Transmembrane helix</keyword>
<keyword evidence="1" id="KW-0472">Membrane</keyword>
<proteinExistence type="predicted"/>
<sequence length="617" mass="70732">MLDRLLKTAIKIRFEYIAFILFITLFLIFYYLKFFSYIFLVASATIGAVIFIIFNKNISEEQEKKQFFDVSEDKSRRSILILSTLFFIFYGLSFLTLLQGFYTKTIWYYVFISLCAGCIAAEINFIRTKNQGTINLIKSFLLVLNITLSNQIVFPYGIGLPDLNYSLRLVSSIINNGYVPNIGGYQFFPNSHIFVATNILIAGSNLKMTYLYLGGLILSLGMLFVFIIGNKFVNLKFGLFAALIYSSLDYLIMYGSHPVHMTYIYFVSIVLFTVVLYRYERNDPRFAALYPVMIFSMVFMHHYSPMIILIVLSSMVFVELIQSVKDSDHDFKFPLLIQLFAVILFSQWMFYSNMMNSFISIIKAYSEAFAEGSKSVIAATAYDKLPITALFSNTFGSSILILLSTIGFLYFFKEKSFFKKAIMISTVTLAILLGIGVVLKQGFLLPDRMYPFLQLFGLVFLASGGILRIQDSINVRSRYLGQILIILIMISLTFFSASSTIAGFETSLFVDKNTAYSKLYESPHETYFNQWSESYVQNKTTLITTKFITKSDGIDLQNMNEKSLIIFDKFYLDTGFAIGTGGHIGQYNFIRLKEDNFHVLENYVKNYDNGMIKLFYT</sequence>
<dbReference type="EMBL" id="FZMP01000146">
    <property type="protein sequence ID" value="SNQ61093.1"/>
    <property type="molecule type" value="Genomic_DNA"/>
</dbReference>
<feature type="transmembrane region" description="Helical" evidence="1">
    <location>
        <begin position="479"/>
        <end position="504"/>
    </location>
</feature>
<reference evidence="3" key="1">
    <citation type="submission" date="2017-06" db="EMBL/GenBank/DDBJ databases">
        <authorList>
            <person name="Cremers G."/>
        </authorList>
    </citation>
    <scope>NUCLEOTIDE SEQUENCE [LARGE SCALE GENOMIC DNA]</scope>
</reference>
<feature type="transmembrane region" description="Helical" evidence="1">
    <location>
        <begin position="12"/>
        <end position="31"/>
    </location>
</feature>
<feature type="transmembrane region" description="Helical" evidence="1">
    <location>
        <begin position="79"/>
        <end position="100"/>
    </location>
</feature>
<feature type="transmembrane region" description="Helical" evidence="1">
    <location>
        <begin position="139"/>
        <end position="158"/>
    </location>
</feature>
<feature type="transmembrane region" description="Helical" evidence="1">
    <location>
        <begin position="210"/>
        <end position="229"/>
    </location>
</feature>
<organism evidence="2 3">
    <name type="scientific">Candidatus Methanoperedens nitratireducens</name>
    <dbReference type="NCBI Taxonomy" id="1392998"/>
    <lineage>
        <taxon>Archaea</taxon>
        <taxon>Methanobacteriati</taxon>
        <taxon>Methanobacteriota</taxon>
        <taxon>Stenosarchaea group</taxon>
        <taxon>Methanomicrobia</taxon>
        <taxon>Methanosarcinales</taxon>
        <taxon>ANME-2 cluster</taxon>
        <taxon>Candidatus Methanoperedentaceae</taxon>
        <taxon>Candidatus Methanoperedens</taxon>
    </lineage>
</organism>
<feature type="transmembrane region" description="Helical" evidence="1">
    <location>
        <begin position="106"/>
        <end position="127"/>
    </location>
</feature>
<feature type="transmembrane region" description="Helical" evidence="1">
    <location>
        <begin position="262"/>
        <end position="279"/>
    </location>
</feature>
<protein>
    <recommendedName>
        <fullName evidence="4">Glycosyltransferase RgtA/B/C/D-like domain-containing protein</fullName>
    </recommendedName>
</protein>
<evidence type="ECO:0000313" key="2">
    <source>
        <dbReference type="EMBL" id="SNQ61093.1"/>
    </source>
</evidence>
<dbReference type="Proteomes" id="UP000218615">
    <property type="component" value="Unassembled WGS sequence"/>
</dbReference>
<feature type="transmembrane region" description="Helical" evidence="1">
    <location>
        <begin position="421"/>
        <end position="443"/>
    </location>
</feature>
<feature type="transmembrane region" description="Helical" evidence="1">
    <location>
        <begin position="299"/>
        <end position="321"/>
    </location>
</feature>
<dbReference type="AlphaFoldDB" id="A0A284VPG6"/>
<evidence type="ECO:0000256" key="1">
    <source>
        <dbReference type="SAM" id="Phobius"/>
    </source>
</evidence>
<keyword evidence="3" id="KW-1185">Reference proteome</keyword>
<feature type="transmembrane region" description="Helical" evidence="1">
    <location>
        <begin position="390"/>
        <end position="412"/>
    </location>
</feature>
<name>A0A284VPG6_9EURY</name>
<gene>
    <name evidence="2" type="ORF">MNV_230014</name>
</gene>
<accession>A0A284VPG6</accession>